<proteinExistence type="predicted"/>
<evidence type="ECO:0000256" key="1">
    <source>
        <dbReference type="SAM" id="MobiDB-lite"/>
    </source>
</evidence>
<reference evidence="2 3" key="1">
    <citation type="journal article" date="2007" name="Nature">
        <title>Evolution of genes and genomes on the Drosophila phylogeny.</title>
        <authorList>
            <consortium name="Drosophila 12 Genomes Consortium"/>
            <person name="Clark A.G."/>
            <person name="Eisen M.B."/>
            <person name="Smith D.R."/>
            <person name="Bergman C.M."/>
            <person name="Oliver B."/>
            <person name="Markow T.A."/>
            <person name="Kaufman T.C."/>
            <person name="Kellis M."/>
            <person name="Gelbart W."/>
            <person name="Iyer V.N."/>
            <person name="Pollard D.A."/>
            <person name="Sackton T.B."/>
            <person name="Larracuente A.M."/>
            <person name="Singh N.D."/>
            <person name="Abad J.P."/>
            <person name="Abt D.N."/>
            <person name="Adryan B."/>
            <person name="Aguade M."/>
            <person name="Akashi H."/>
            <person name="Anderson W.W."/>
            <person name="Aquadro C.F."/>
            <person name="Ardell D.H."/>
            <person name="Arguello R."/>
            <person name="Artieri C.G."/>
            <person name="Barbash D.A."/>
            <person name="Barker D."/>
            <person name="Barsanti P."/>
            <person name="Batterham P."/>
            <person name="Batzoglou S."/>
            <person name="Begun D."/>
            <person name="Bhutkar A."/>
            <person name="Blanco E."/>
            <person name="Bosak S.A."/>
            <person name="Bradley R.K."/>
            <person name="Brand A.D."/>
            <person name="Brent M.R."/>
            <person name="Brooks A.N."/>
            <person name="Brown R.H."/>
            <person name="Butlin R.K."/>
            <person name="Caggese C."/>
            <person name="Calvi B.R."/>
            <person name="Bernardo de Carvalho A."/>
            <person name="Caspi A."/>
            <person name="Castrezana S."/>
            <person name="Celniker S.E."/>
            <person name="Chang J.L."/>
            <person name="Chapple C."/>
            <person name="Chatterji S."/>
            <person name="Chinwalla A."/>
            <person name="Civetta A."/>
            <person name="Clifton S.W."/>
            <person name="Comeron J.M."/>
            <person name="Costello J.C."/>
            <person name="Coyne J.A."/>
            <person name="Daub J."/>
            <person name="David R.G."/>
            <person name="Delcher A.L."/>
            <person name="Delehaunty K."/>
            <person name="Do C.B."/>
            <person name="Ebling H."/>
            <person name="Edwards K."/>
            <person name="Eickbush T."/>
            <person name="Evans J.D."/>
            <person name="Filipski A."/>
            <person name="Findeiss S."/>
            <person name="Freyhult E."/>
            <person name="Fulton L."/>
            <person name="Fulton R."/>
            <person name="Garcia A.C."/>
            <person name="Gardiner A."/>
            <person name="Garfield D.A."/>
            <person name="Garvin B.E."/>
            <person name="Gibson G."/>
            <person name="Gilbert D."/>
            <person name="Gnerre S."/>
            <person name="Godfrey J."/>
            <person name="Good R."/>
            <person name="Gotea V."/>
            <person name="Gravely B."/>
            <person name="Greenberg A.J."/>
            <person name="Griffiths-Jones S."/>
            <person name="Gross S."/>
            <person name="Guigo R."/>
            <person name="Gustafson E.A."/>
            <person name="Haerty W."/>
            <person name="Hahn M.W."/>
            <person name="Halligan D.L."/>
            <person name="Halpern A.L."/>
            <person name="Halter G.M."/>
            <person name="Han M.V."/>
            <person name="Heger A."/>
            <person name="Hillier L."/>
            <person name="Hinrichs A.S."/>
            <person name="Holmes I."/>
            <person name="Hoskins R.A."/>
            <person name="Hubisz M.J."/>
            <person name="Hultmark D."/>
            <person name="Huntley M.A."/>
            <person name="Jaffe D.B."/>
            <person name="Jagadeeshan S."/>
            <person name="Jeck W.R."/>
            <person name="Johnson J."/>
            <person name="Jones C.D."/>
            <person name="Jordan W.C."/>
            <person name="Karpen G.H."/>
            <person name="Kataoka E."/>
            <person name="Keightley P.D."/>
            <person name="Kheradpour P."/>
            <person name="Kirkness E.F."/>
            <person name="Koerich L.B."/>
            <person name="Kristiansen K."/>
            <person name="Kudrna D."/>
            <person name="Kulathinal R.J."/>
            <person name="Kumar S."/>
            <person name="Kwok R."/>
            <person name="Lander E."/>
            <person name="Langley C.H."/>
            <person name="Lapoint R."/>
            <person name="Lazzaro B.P."/>
            <person name="Lee S.J."/>
            <person name="Levesque L."/>
            <person name="Li R."/>
            <person name="Lin C.F."/>
            <person name="Lin M.F."/>
            <person name="Lindblad-Toh K."/>
            <person name="Llopart A."/>
            <person name="Long M."/>
            <person name="Low L."/>
            <person name="Lozovsky E."/>
            <person name="Lu J."/>
            <person name="Luo M."/>
            <person name="Machado C.A."/>
            <person name="Makalowski W."/>
            <person name="Marzo M."/>
            <person name="Matsuda M."/>
            <person name="Matzkin L."/>
            <person name="McAllister B."/>
            <person name="McBride C.S."/>
            <person name="McKernan B."/>
            <person name="McKernan K."/>
            <person name="Mendez-Lago M."/>
            <person name="Minx P."/>
            <person name="Mollenhauer M.U."/>
            <person name="Montooth K."/>
            <person name="Mount S.M."/>
            <person name="Mu X."/>
            <person name="Myers E."/>
            <person name="Negre B."/>
            <person name="Newfeld S."/>
            <person name="Nielsen R."/>
            <person name="Noor M.A."/>
            <person name="O'Grady P."/>
            <person name="Pachter L."/>
            <person name="Papaceit M."/>
            <person name="Parisi M.J."/>
            <person name="Parisi M."/>
            <person name="Parts L."/>
            <person name="Pedersen J.S."/>
            <person name="Pesole G."/>
            <person name="Phillippy A.M."/>
            <person name="Ponting C.P."/>
            <person name="Pop M."/>
            <person name="Porcelli D."/>
            <person name="Powell J.R."/>
            <person name="Prohaska S."/>
            <person name="Pruitt K."/>
            <person name="Puig M."/>
            <person name="Quesneville H."/>
            <person name="Ram K.R."/>
            <person name="Rand D."/>
            <person name="Rasmussen M.D."/>
            <person name="Reed L.K."/>
            <person name="Reenan R."/>
            <person name="Reily A."/>
            <person name="Remington K.A."/>
            <person name="Rieger T.T."/>
            <person name="Ritchie M.G."/>
            <person name="Robin C."/>
            <person name="Rogers Y.H."/>
            <person name="Rohde C."/>
            <person name="Rozas J."/>
            <person name="Rubenfield M.J."/>
            <person name="Ruiz A."/>
            <person name="Russo S."/>
            <person name="Salzberg S.L."/>
            <person name="Sanchez-Gracia A."/>
            <person name="Saranga D.J."/>
            <person name="Sato H."/>
            <person name="Schaeffer S.W."/>
            <person name="Schatz M.C."/>
            <person name="Schlenke T."/>
            <person name="Schwartz R."/>
            <person name="Segarra C."/>
            <person name="Singh R.S."/>
            <person name="Sirot L."/>
            <person name="Sirota M."/>
            <person name="Sisneros N.B."/>
            <person name="Smith C.D."/>
            <person name="Smith T.F."/>
            <person name="Spieth J."/>
            <person name="Stage D.E."/>
            <person name="Stark A."/>
            <person name="Stephan W."/>
            <person name="Strausberg R.L."/>
            <person name="Strempel S."/>
            <person name="Sturgill D."/>
            <person name="Sutton G."/>
            <person name="Sutton G.G."/>
            <person name="Tao W."/>
            <person name="Teichmann S."/>
            <person name="Tobari Y.N."/>
            <person name="Tomimura Y."/>
            <person name="Tsolas J.M."/>
            <person name="Valente V.L."/>
            <person name="Venter E."/>
            <person name="Venter J.C."/>
            <person name="Vicario S."/>
            <person name="Vieira F.G."/>
            <person name="Vilella A.J."/>
            <person name="Villasante A."/>
            <person name="Walenz B."/>
            <person name="Wang J."/>
            <person name="Wasserman M."/>
            <person name="Watts T."/>
            <person name="Wilson D."/>
            <person name="Wilson R.K."/>
            <person name="Wing R.A."/>
            <person name="Wolfner M.F."/>
            <person name="Wong A."/>
            <person name="Wong G.K."/>
            <person name="Wu C.I."/>
            <person name="Wu G."/>
            <person name="Yamamoto D."/>
            <person name="Yang H.P."/>
            <person name="Yang S.P."/>
            <person name="Yorke J.A."/>
            <person name="Yoshida K."/>
            <person name="Zdobnov E."/>
            <person name="Zhang P."/>
            <person name="Zhang Y."/>
            <person name="Zimin A.V."/>
            <person name="Baldwin J."/>
            <person name="Abdouelleil A."/>
            <person name="Abdulkadir J."/>
            <person name="Abebe A."/>
            <person name="Abera B."/>
            <person name="Abreu J."/>
            <person name="Acer S.C."/>
            <person name="Aftuck L."/>
            <person name="Alexander A."/>
            <person name="An P."/>
            <person name="Anderson E."/>
            <person name="Anderson S."/>
            <person name="Arachi H."/>
            <person name="Azer M."/>
            <person name="Bachantsang P."/>
            <person name="Barry A."/>
            <person name="Bayul T."/>
            <person name="Berlin A."/>
            <person name="Bessette D."/>
            <person name="Bloom T."/>
            <person name="Blye J."/>
            <person name="Boguslavskiy L."/>
            <person name="Bonnet C."/>
            <person name="Boukhgalter B."/>
            <person name="Bourzgui I."/>
            <person name="Brown A."/>
            <person name="Cahill P."/>
            <person name="Channer S."/>
            <person name="Cheshatsang Y."/>
            <person name="Chuda L."/>
            <person name="Citroen M."/>
            <person name="Collymore A."/>
            <person name="Cooke P."/>
            <person name="Costello M."/>
            <person name="D'Aco K."/>
            <person name="Daza R."/>
            <person name="De Haan G."/>
            <person name="DeGray S."/>
            <person name="DeMaso C."/>
            <person name="Dhargay N."/>
            <person name="Dooley K."/>
            <person name="Dooley E."/>
            <person name="Doricent M."/>
            <person name="Dorje P."/>
            <person name="Dorjee K."/>
            <person name="Dupes A."/>
            <person name="Elong R."/>
            <person name="Falk J."/>
            <person name="Farina A."/>
            <person name="Faro S."/>
            <person name="Ferguson D."/>
            <person name="Fisher S."/>
            <person name="Foley C.D."/>
            <person name="Franke A."/>
            <person name="Friedrich D."/>
            <person name="Gadbois L."/>
            <person name="Gearin G."/>
            <person name="Gearin C.R."/>
            <person name="Giannoukos G."/>
            <person name="Goode T."/>
            <person name="Graham J."/>
            <person name="Grandbois E."/>
            <person name="Grewal S."/>
            <person name="Gyaltsen K."/>
            <person name="Hafez N."/>
            <person name="Hagos B."/>
            <person name="Hall J."/>
            <person name="Henson C."/>
            <person name="Hollinger A."/>
            <person name="Honan T."/>
            <person name="Huard M.D."/>
            <person name="Hughes L."/>
            <person name="Hurhula B."/>
            <person name="Husby M.E."/>
            <person name="Kamat A."/>
            <person name="Kanga B."/>
            <person name="Kashin S."/>
            <person name="Khazanovich D."/>
            <person name="Kisner P."/>
            <person name="Lance K."/>
            <person name="Lara M."/>
            <person name="Lee W."/>
            <person name="Lennon N."/>
            <person name="Letendre F."/>
            <person name="LeVine R."/>
            <person name="Lipovsky A."/>
            <person name="Liu X."/>
            <person name="Liu J."/>
            <person name="Liu S."/>
            <person name="Lokyitsang T."/>
            <person name="Lokyitsang Y."/>
            <person name="Lubonja R."/>
            <person name="Lui A."/>
            <person name="MacDonald P."/>
            <person name="Magnisalis V."/>
            <person name="Maru K."/>
            <person name="Matthews C."/>
            <person name="McCusker W."/>
            <person name="McDonough S."/>
            <person name="Mehta T."/>
            <person name="Meldrim J."/>
            <person name="Meneus L."/>
            <person name="Mihai O."/>
            <person name="Mihalev A."/>
            <person name="Mihova T."/>
            <person name="Mittelman R."/>
            <person name="Mlenga V."/>
            <person name="Montmayeur A."/>
            <person name="Mulrain L."/>
            <person name="Navidi A."/>
            <person name="Naylor J."/>
            <person name="Negash T."/>
            <person name="Nguyen T."/>
            <person name="Nguyen N."/>
            <person name="Nicol R."/>
            <person name="Norbu C."/>
            <person name="Norbu N."/>
            <person name="Novod N."/>
            <person name="O'Neill B."/>
            <person name="Osman S."/>
            <person name="Markiewicz E."/>
            <person name="Oyono O.L."/>
            <person name="Patti C."/>
            <person name="Phunkhang P."/>
            <person name="Pierre F."/>
            <person name="Priest M."/>
            <person name="Raghuraman S."/>
            <person name="Rege F."/>
            <person name="Reyes R."/>
            <person name="Rise C."/>
            <person name="Rogov P."/>
            <person name="Ross K."/>
            <person name="Ryan E."/>
            <person name="Settipalli S."/>
            <person name="Shea T."/>
            <person name="Sherpa N."/>
            <person name="Shi L."/>
            <person name="Shih D."/>
            <person name="Sparrow T."/>
            <person name="Spaulding J."/>
            <person name="Stalker J."/>
            <person name="Stange-Thomann N."/>
            <person name="Stavropoulos S."/>
            <person name="Stone C."/>
            <person name="Strader C."/>
            <person name="Tesfaye S."/>
            <person name="Thomson T."/>
            <person name="Thoulutsang Y."/>
            <person name="Thoulutsang D."/>
            <person name="Topham K."/>
            <person name="Topping I."/>
            <person name="Tsamla T."/>
            <person name="Vassiliev H."/>
            <person name="Vo A."/>
            <person name="Wangchuk T."/>
            <person name="Wangdi T."/>
            <person name="Weiand M."/>
            <person name="Wilkinson J."/>
            <person name="Wilson A."/>
            <person name="Yadav S."/>
            <person name="Young G."/>
            <person name="Yu Q."/>
            <person name="Zembek L."/>
            <person name="Zhong D."/>
            <person name="Zimmer A."/>
            <person name="Zwirko Z."/>
            <person name="Jaffe D.B."/>
            <person name="Alvarez P."/>
            <person name="Brockman W."/>
            <person name="Butler J."/>
            <person name="Chin C."/>
            <person name="Gnerre S."/>
            <person name="Grabherr M."/>
            <person name="Kleber M."/>
            <person name="Mauceli E."/>
            <person name="MacCallum I."/>
        </authorList>
    </citation>
    <scope>NUCLEOTIDE SEQUENCE [LARGE SCALE GENOMIC DNA]</scope>
    <source>
        <strain evidence="3">MSH-3 / Tucson 14011-0111.49</strain>
    </source>
</reference>
<dbReference type="Proteomes" id="UP000008744">
    <property type="component" value="Unassembled WGS sequence"/>
</dbReference>
<dbReference type="HOGENOM" id="CLU_2040511_0_0_1"/>
<feature type="region of interest" description="Disordered" evidence="1">
    <location>
        <begin position="24"/>
        <end position="85"/>
    </location>
</feature>
<name>B4H3X7_DROPE</name>
<organism evidence="3">
    <name type="scientific">Drosophila persimilis</name>
    <name type="common">Fruit fly</name>
    <dbReference type="NCBI Taxonomy" id="7234"/>
    <lineage>
        <taxon>Eukaryota</taxon>
        <taxon>Metazoa</taxon>
        <taxon>Ecdysozoa</taxon>
        <taxon>Arthropoda</taxon>
        <taxon>Hexapoda</taxon>
        <taxon>Insecta</taxon>
        <taxon>Pterygota</taxon>
        <taxon>Neoptera</taxon>
        <taxon>Endopterygota</taxon>
        <taxon>Diptera</taxon>
        <taxon>Brachycera</taxon>
        <taxon>Muscomorpha</taxon>
        <taxon>Ephydroidea</taxon>
        <taxon>Drosophilidae</taxon>
        <taxon>Drosophila</taxon>
        <taxon>Sophophora</taxon>
    </lineage>
</organism>
<gene>
    <name evidence="2" type="primary">Dper\GL15263</name>
    <name evidence="2" type="ORF">Dper_GL15263</name>
</gene>
<dbReference type="SMR" id="B4H3X7"/>
<dbReference type="EMBL" id="CH479207">
    <property type="protein sequence ID" value="EDW31078.1"/>
    <property type="molecule type" value="Genomic_DNA"/>
</dbReference>
<sequence length="121" mass="13319">MALQMMHMLAMHAGAALLQSRLQSAAAHRRLHRLPHDPFPPGYKMEESERERILDKGQDNSPLESAAKLGTQEEAEGLTRSWSPGIAESRVADCGTGVYSSLRRRLETPAPDLTHHSHGTA</sequence>
<dbReference type="AlphaFoldDB" id="B4H3X7"/>
<protein>
    <submittedName>
        <fullName evidence="2">GL15263</fullName>
    </submittedName>
</protein>
<evidence type="ECO:0000313" key="3">
    <source>
        <dbReference type="Proteomes" id="UP000008744"/>
    </source>
</evidence>
<accession>B4H3X7</accession>
<evidence type="ECO:0000313" key="2">
    <source>
        <dbReference type="EMBL" id="EDW31078.1"/>
    </source>
</evidence>
<dbReference type="OMA" id="MLAMHAG"/>
<keyword evidence="3" id="KW-1185">Reference proteome</keyword>
<feature type="compositionally biased region" description="Basic and acidic residues" evidence="1">
    <location>
        <begin position="44"/>
        <end position="58"/>
    </location>
</feature>